<dbReference type="SUPFAM" id="SSF51905">
    <property type="entry name" value="FAD/NAD(P)-binding domain"/>
    <property type="match status" value="1"/>
</dbReference>
<organism evidence="3 4">
    <name type="scientific">Parendozoicomonas callyspongiae</name>
    <dbReference type="NCBI Taxonomy" id="2942213"/>
    <lineage>
        <taxon>Bacteria</taxon>
        <taxon>Pseudomonadati</taxon>
        <taxon>Pseudomonadota</taxon>
        <taxon>Gammaproteobacteria</taxon>
        <taxon>Oceanospirillales</taxon>
        <taxon>Endozoicomonadaceae</taxon>
        <taxon>Parendozoicomonas</taxon>
    </lineage>
</organism>
<gene>
    <name evidence="3" type="ORF">M3P05_08695</name>
</gene>
<evidence type="ECO:0000259" key="2">
    <source>
        <dbReference type="Pfam" id="PF01266"/>
    </source>
</evidence>
<dbReference type="PANTHER" id="PTHR13847">
    <property type="entry name" value="SARCOSINE DEHYDROGENASE-RELATED"/>
    <property type="match status" value="1"/>
</dbReference>
<keyword evidence="1" id="KW-0560">Oxidoreductase</keyword>
<proteinExistence type="predicted"/>
<evidence type="ECO:0000313" key="4">
    <source>
        <dbReference type="Proteomes" id="UP001203338"/>
    </source>
</evidence>
<sequence length="426" mass="47895">MNQSSEYVNSYHFQTGHTLPLQPCLTGDITTDVCIIGGGMTGLNAAIELRKRGFDVVVLESERIAWGASGRNGGMCLVGYCLGPHEVDETFGSEWARKLWDLSCESLDIVRERIKEFNIDCDFQQNYIELAVKPSHVKELKAYQELLENSYGYSSISWWDSEKIQDVTTSDRYLGGLFDSNSAHMHPHNYTIGLARAAMDLGASVYENSKVTKLIKGSPNWVQTEHGWVKARQVLLACNAYIDGLHKKAESKVLPIISYIGVTEPLGDRQPISNQMAMSDLNNSLDYFRPTADGRILFGGVNHPFNGEYPDTRKRLHQRMTKVFPQLQDVKMEYHWGGLFSATREYMPHIEHLRHDIYTAHGYTGHGVSLTNIAGRVVAEAMAGTAERFDVFSRIRHKWIPTPKVLRTPALALAIWKAEIEDALGS</sequence>
<accession>A0ABT0PF61</accession>
<dbReference type="Gene3D" id="3.50.50.60">
    <property type="entry name" value="FAD/NAD(P)-binding domain"/>
    <property type="match status" value="1"/>
</dbReference>
<reference evidence="3 4" key="1">
    <citation type="submission" date="2022-05" db="EMBL/GenBank/DDBJ databases">
        <authorList>
            <person name="Park J.-S."/>
        </authorList>
    </citation>
    <scope>NUCLEOTIDE SEQUENCE [LARGE SCALE GENOMIC DNA]</scope>
    <source>
        <strain evidence="3 4">2012CJ34-2</strain>
    </source>
</reference>
<dbReference type="InterPro" id="IPR006076">
    <property type="entry name" value="FAD-dep_OxRdtase"/>
</dbReference>
<comment type="caution">
    <text evidence="3">The sequence shown here is derived from an EMBL/GenBank/DDBJ whole genome shotgun (WGS) entry which is preliminary data.</text>
</comment>
<evidence type="ECO:0000256" key="1">
    <source>
        <dbReference type="ARBA" id="ARBA00023002"/>
    </source>
</evidence>
<name>A0ABT0PF61_9GAMM</name>
<dbReference type="Gene3D" id="3.30.9.10">
    <property type="entry name" value="D-Amino Acid Oxidase, subunit A, domain 2"/>
    <property type="match status" value="1"/>
</dbReference>
<dbReference type="EMBL" id="JAMFLX010000009">
    <property type="protein sequence ID" value="MCL6270012.1"/>
    <property type="molecule type" value="Genomic_DNA"/>
</dbReference>
<dbReference type="Proteomes" id="UP001203338">
    <property type="component" value="Unassembled WGS sequence"/>
</dbReference>
<dbReference type="RefSeq" id="WP_249699152.1">
    <property type="nucleotide sequence ID" value="NZ_JAMFLX010000009.1"/>
</dbReference>
<feature type="domain" description="FAD dependent oxidoreductase" evidence="2">
    <location>
        <begin position="32"/>
        <end position="380"/>
    </location>
</feature>
<dbReference type="Pfam" id="PF01266">
    <property type="entry name" value="DAO"/>
    <property type="match status" value="1"/>
</dbReference>
<dbReference type="PANTHER" id="PTHR13847:SF281">
    <property type="entry name" value="FAD DEPENDENT OXIDOREDUCTASE DOMAIN-CONTAINING PROTEIN"/>
    <property type="match status" value="1"/>
</dbReference>
<protein>
    <submittedName>
        <fullName evidence="3">FAD-binding oxidoreductase</fullName>
    </submittedName>
</protein>
<evidence type="ECO:0000313" key="3">
    <source>
        <dbReference type="EMBL" id="MCL6270012.1"/>
    </source>
</evidence>
<keyword evidence="4" id="KW-1185">Reference proteome</keyword>
<dbReference type="InterPro" id="IPR036188">
    <property type="entry name" value="FAD/NAD-bd_sf"/>
</dbReference>